<keyword evidence="10 14" id="KW-0798">TonB box</keyword>
<evidence type="ECO:0000256" key="13">
    <source>
        <dbReference type="PROSITE-ProRule" id="PRU01360"/>
    </source>
</evidence>
<dbReference type="PROSITE" id="PS52016">
    <property type="entry name" value="TONB_DEPENDENT_REC_3"/>
    <property type="match status" value="1"/>
</dbReference>
<evidence type="ECO:0000256" key="12">
    <source>
        <dbReference type="ARBA" id="ARBA00023237"/>
    </source>
</evidence>
<dbReference type="Gene3D" id="2.40.170.20">
    <property type="entry name" value="TonB-dependent receptor, beta-barrel domain"/>
    <property type="match status" value="1"/>
</dbReference>
<keyword evidence="5" id="KW-0410">Iron transport</keyword>
<dbReference type="InterPro" id="IPR021731">
    <property type="entry name" value="AMIN_dom"/>
</dbReference>
<keyword evidence="7" id="KW-0732">Signal</keyword>
<proteinExistence type="inferred from homology"/>
<keyword evidence="11 13" id="KW-0472">Membrane</keyword>
<dbReference type="PANTHER" id="PTHR32552">
    <property type="entry name" value="FERRICHROME IRON RECEPTOR-RELATED"/>
    <property type="match status" value="1"/>
</dbReference>
<evidence type="ECO:0000256" key="15">
    <source>
        <dbReference type="SAM" id="MobiDB-lite"/>
    </source>
</evidence>
<comment type="subcellular location">
    <subcellularLocation>
        <location evidence="1 13">Cell outer membrane</location>
        <topology evidence="1 13">Multi-pass membrane protein</topology>
    </subcellularLocation>
</comment>
<evidence type="ECO:0000256" key="14">
    <source>
        <dbReference type="RuleBase" id="RU003357"/>
    </source>
</evidence>
<name>B7JWH8_RIPO1</name>
<keyword evidence="3 13" id="KW-0813">Transport</keyword>
<reference evidence="20" key="1">
    <citation type="journal article" date="2011" name="MBio">
        <title>Novel metabolic attributes of the genus Cyanothece, comprising a group of unicellular nitrogen-fixing Cyanobacteria.</title>
        <authorList>
            <person name="Bandyopadhyay A."/>
            <person name="Elvitigala T."/>
            <person name="Welsh E."/>
            <person name="Stockel J."/>
            <person name="Liberton M."/>
            <person name="Min H."/>
            <person name="Sherman L.A."/>
            <person name="Pakrasi H.B."/>
        </authorList>
    </citation>
    <scope>NUCLEOTIDE SEQUENCE [LARGE SCALE GENOMIC DNA]</scope>
    <source>
        <strain evidence="20">PCC 8801</strain>
    </source>
</reference>
<dbReference type="GO" id="GO:0038023">
    <property type="term" value="F:signaling receptor activity"/>
    <property type="evidence" value="ECO:0007669"/>
    <property type="project" value="InterPro"/>
</dbReference>
<dbReference type="FunFam" id="2.40.170.20:FF:000005">
    <property type="entry name" value="TonB-dependent siderophore receptor"/>
    <property type="match status" value="1"/>
</dbReference>
<feature type="domain" description="TonB-dependent receptor plug" evidence="17">
    <location>
        <begin position="184"/>
        <end position="284"/>
    </location>
</feature>
<keyword evidence="20" id="KW-1185">Reference proteome</keyword>
<dbReference type="EMBL" id="CP001287">
    <property type="protein sequence ID" value="ACK67023.1"/>
    <property type="molecule type" value="Genomic_DNA"/>
</dbReference>
<evidence type="ECO:0000259" key="16">
    <source>
        <dbReference type="Pfam" id="PF00593"/>
    </source>
</evidence>
<dbReference type="Pfam" id="PF07715">
    <property type="entry name" value="Plug"/>
    <property type="match status" value="1"/>
</dbReference>
<dbReference type="FunFam" id="2.170.130.10:FF:000001">
    <property type="entry name" value="Catecholate siderophore TonB-dependent receptor"/>
    <property type="match status" value="1"/>
</dbReference>
<dbReference type="InterPro" id="IPR012910">
    <property type="entry name" value="Plug_dom"/>
</dbReference>
<dbReference type="PANTHER" id="PTHR32552:SF68">
    <property type="entry name" value="FERRICHROME OUTER MEMBRANE TRANSPORTER_PHAGE RECEPTOR"/>
    <property type="match status" value="1"/>
</dbReference>
<evidence type="ECO:0000259" key="17">
    <source>
        <dbReference type="Pfam" id="PF07715"/>
    </source>
</evidence>
<keyword evidence="8" id="KW-0408">Iron</keyword>
<dbReference type="STRING" id="41431.PCC8801_3039"/>
<evidence type="ECO:0000313" key="20">
    <source>
        <dbReference type="Proteomes" id="UP000008204"/>
    </source>
</evidence>
<dbReference type="RefSeq" id="WP_012596285.1">
    <property type="nucleotide sequence ID" value="NC_011726.1"/>
</dbReference>
<evidence type="ECO:0000259" key="18">
    <source>
        <dbReference type="Pfam" id="PF11741"/>
    </source>
</evidence>
<dbReference type="AlphaFoldDB" id="B7JWH8"/>
<dbReference type="NCBIfam" id="TIGR01783">
    <property type="entry name" value="TonB-siderophor"/>
    <property type="match status" value="1"/>
</dbReference>
<dbReference type="Proteomes" id="UP000008204">
    <property type="component" value="Chromosome"/>
</dbReference>
<dbReference type="eggNOG" id="COG4773">
    <property type="taxonomic scope" value="Bacteria"/>
</dbReference>
<dbReference type="InterPro" id="IPR010105">
    <property type="entry name" value="TonB_sidphr_rcpt"/>
</dbReference>
<keyword evidence="4 13" id="KW-1134">Transmembrane beta strand</keyword>
<dbReference type="Pfam" id="PF00593">
    <property type="entry name" value="TonB_dep_Rec_b-barrel"/>
    <property type="match status" value="1"/>
</dbReference>
<evidence type="ECO:0000256" key="5">
    <source>
        <dbReference type="ARBA" id="ARBA00022496"/>
    </source>
</evidence>
<evidence type="ECO:0000256" key="10">
    <source>
        <dbReference type="ARBA" id="ARBA00023077"/>
    </source>
</evidence>
<protein>
    <submittedName>
        <fullName evidence="19">TonB-dependent siderophore receptor</fullName>
    </submittedName>
</protein>
<dbReference type="CDD" id="cd01347">
    <property type="entry name" value="ligand_gated_channel"/>
    <property type="match status" value="1"/>
</dbReference>
<dbReference type="KEGG" id="cyp:PCC8801_3039"/>
<dbReference type="Gene3D" id="2.170.130.10">
    <property type="entry name" value="TonB-dependent receptor, plug domain"/>
    <property type="match status" value="1"/>
</dbReference>
<dbReference type="GO" id="GO:0009279">
    <property type="term" value="C:cell outer membrane"/>
    <property type="evidence" value="ECO:0007669"/>
    <property type="project" value="UniProtKB-SubCell"/>
</dbReference>
<accession>B7JWH8</accession>
<organism evidence="19 20">
    <name type="scientific">Rippkaea orientalis (strain PCC 8801 / RF-1)</name>
    <name type="common">Cyanothece sp. (strain PCC 8801)</name>
    <dbReference type="NCBI Taxonomy" id="41431"/>
    <lineage>
        <taxon>Bacteria</taxon>
        <taxon>Bacillati</taxon>
        <taxon>Cyanobacteriota</taxon>
        <taxon>Cyanophyceae</taxon>
        <taxon>Oscillatoriophycideae</taxon>
        <taxon>Chroococcales</taxon>
        <taxon>Aphanothecaceae</taxon>
        <taxon>Rippkaea</taxon>
        <taxon>Rippkaea orientalis</taxon>
    </lineage>
</organism>
<dbReference type="OrthoDB" id="427542at2"/>
<keyword evidence="12 13" id="KW-0998">Cell outer membrane</keyword>
<evidence type="ECO:0000256" key="8">
    <source>
        <dbReference type="ARBA" id="ARBA00023004"/>
    </source>
</evidence>
<keyword evidence="19" id="KW-0675">Receptor</keyword>
<sequence length="825" mass="92829">MKLERQSVMTGLLTGVLVVCITPTVQAQVTITNVQINTTDQGLEIILETPEGQQPEVFSGSIGTTFFADIANAQLNLASGQDFRQDNPASGIASISVSQQPNNLVQITVIGIETTPIVQINRISGRLVLTVTPEQPSETEETPDSETSNQQEDEAIELVVTDDTQDNSYFVPNSSTATGTDTPLRDTPFSIQVVPNRVLRDQQVIRLDDALRNVSGVQQNSADPRGQRFQIRGFDSSSVLRDGFRQTFGRSGNSGFQELSNVQQVEVLKGPASILYGALEPGGVINIVTKQPLADPFQQIEFQAGNRGLLNPSIDFTGPVSRDKSLLYRLNFAYRNERSFRDFDTYIERKFIAPTFTWNIDEQTKLTFEVEYSDDDRPADFGVLALGDQVVDTPNARNFGEPGDYLRAETLRVGYRFQHDFNENWQFQNAFNYLRYDSTFSSAFTFSVDEETLTAFRSFIYLDQPSTNYELKSKVIGNFDTWSIKHKILFDVGLTRREQLGNIGRSDFSDIPLNIFAPVYGTVPRPDPNTQEIFTFSDYQVDQLRITFQDQITLFDNLKLVAAFNYDSVEQKFWDRLTDENTVQYDDSVVPRVGLVYQPIEEVSLYGSYSQSFYPGAGQTVSGQFLDPEESEQYEIGIRAEILDKKLSFNLAYFDITKNNVATSDPEFPIFSVAVGEQRSRGVELDIVGEIIPGLNIVFNYANITAEITEDNDIPVGNRLFNVPENSANLWLTYQIQDGFFEGLGFGGGFNYVDERFGDNANSFRLESYTLANAAVFYERDNWKFALNIRNIFDEDHIKGSENSRNNEIYPGEPFTLLGSISVKF</sequence>
<gene>
    <name evidence="19" type="ordered locus">PCC8801_3039</name>
</gene>
<feature type="domain" description="TonB-dependent receptor-like beta-barrel" evidence="16">
    <location>
        <begin position="357"/>
        <end position="792"/>
    </location>
</feature>
<evidence type="ECO:0000256" key="6">
    <source>
        <dbReference type="ARBA" id="ARBA00022692"/>
    </source>
</evidence>
<dbReference type="HOGENOM" id="CLU_008287_9_4_3"/>
<comment type="similarity">
    <text evidence="2 13 14">Belongs to the TonB-dependent receptor family.</text>
</comment>
<evidence type="ECO:0000256" key="9">
    <source>
        <dbReference type="ARBA" id="ARBA00023065"/>
    </source>
</evidence>
<dbReference type="GO" id="GO:0015891">
    <property type="term" value="P:siderophore transport"/>
    <property type="evidence" value="ECO:0007669"/>
    <property type="project" value="InterPro"/>
</dbReference>
<evidence type="ECO:0000256" key="4">
    <source>
        <dbReference type="ARBA" id="ARBA00022452"/>
    </source>
</evidence>
<evidence type="ECO:0000256" key="1">
    <source>
        <dbReference type="ARBA" id="ARBA00004571"/>
    </source>
</evidence>
<keyword evidence="6 13" id="KW-0812">Transmembrane</keyword>
<dbReference type="Pfam" id="PF11741">
    <property type="entry name" value="AMIN"/>
    <property type="match status" value="1"/>
</dbReference>
<evidence type="ECO:0000256" key="11">
    <source>
        <dbReference type="ARBA" id="ARBA00023136"/>
    </source>
</evidence>
<evidence type="ECO:0000256" key="2">
    <source>
        <dbReference type="ARBA" id="ARBA00009810"/>
    </source>
</evidence>
<dbReference type="InterPro" id="IPR036942">
    <property type="entry name" value="Beta-barrel_TonB_sf"/>
</dbReference>
<feature type="region of interest" description="Disordered" evidence="15">
    <location>
        <begin position="132"/>
        <end position="152"/>
    </location>
</feature>
<keyword evidence="9" id="KW-0406">Ion transport</keyword>
<evidence type="ECO:0000256" key="7">
    <source>
        <dbReference type="ARBA" id="ARBA00022729"/>
    </source>
</evidence>
<feature type="domain" description="AMIN" evidence="18">
    <location>
        <begin position="33"/>
        <end position="121"/>
    </location>
</feature>
<dbReference type="SUPFAM" id="SSF56935">
    <property type="entry name" value="Porins"/>
    <property type="match status" value="1"/>
</dbReference>
<evidence type="ECO:0000256" key="3">
    <source>
        <dbReference type="ARBA" id="ARBA00022448"/>
    </source>
</evidence>
<dbReference type="GO" id="GO:0015344">
    <property type="term" value="F:siderophore uptake transmembrane transporter activity"/>
    <property type="evidence" value="ECO:0007669"/>
    <property type="project" value="TreeGrafter"/>
</dbReference>
<dbReference type="InterPro" id="IPR039426">
    <property type="entry name" value="TonB-dep_rcpt-like"/>
</dbReference>
<dbReference type="InterPro" id="IPR000531">
    <property type="entry name" value="Beta-barrel_TonB"/>
</dbReference>
<dbReference type="InterPro" id="IPR037066">
    <property type="entry name" value="Plug_dom_sf"/>
</dbReference>
<evidence type="ECO:0000313" key="19">
    <source>
        <dbReference type="EMBL" id="ACK67023.1"/>
    </source>
</evidence>